<gene>
    <name evidence="4" type="ORF">DCAF_LOCUS19990</name>
</gene>
<feature type="region of interest" description="Disordered" evidence="1">
    <location>
        <begin position="607"/>
        <end position="637"/>
    </location>
</feature>
<evidence type="ECO:0000313" key="5">
    <source>
        <dbReference type="Proteomes" id="UP001314170"/>
    </source>
</evidence>
<dbReference type="Pfam" id="PF25334">
    <property type="entry name" value="C2_GRDP"/>
    <property type="match status" value="1"/>
</dbReference>
<keyword evidence="5" id="KW-1185">Reference proteome</keyword>
<dbReference type="Pfam" id="PF07173">
    <property type="entry name" value="GRDP-like"/>
    <property type="match status" value="1"/>
</dbReference>
<evidence type="ECO:0000259" key="2">
    <source>
        <dbReference type="Pfam" id="PF25334"/>
    </source>
</evidence>
<dbReference type="AlphaFoldDB" id="A0AAV1S7B7"/>
<feature type="domain" description="GRPD C-terminal" evidence="3">
    <location>
        <begin position="452"/>
        <end position="582"/>
    </location>
</feature>
<evidence type="ECO:0000256" key="1">
    <source>
        <dbReference type="SAM" id="MobiDB-lite"/>
    </source>
</evidence>
<dbReference type="EMBL" id="CAWUPB010001173">
    <property type="protein sequence ID" value="CAK7347306.1"/>
    <property type="molecule type" value="Genomic_DNA"/>
</dbReference>
<sequence>MEKQQELEWAEAQKIATSLDLVAAAKKQLRFLAEVDRHRYLYDGHTLERAIHRNDCKELYGRILGTRNVVSSTQAVCKKQTEEFWNRIYPNEPYELNPSTQLVEGIGEHILVAQKSTNYDLVSAVKRQRSFYYQVSGPHMEDDTFLEEAVARYKGFLYLIKRNQERSIKHFSVPTYDVDLIWHSHQLHPVSYCKDLVAIIGRVLEHDDTDSDRSKGKKLDTGFSGTTEQWEETFGSRYWKAGAMHRGDAPSSLKINLSELDILNKNVTASNEYQSMIQLPDKRLIEVMVEIVEVRDLPAGHNGSLSVILGKKQPDSYFNGRRMSIFSETGEKDVAVFRCKPTGELIFKLMSHPPSLLHIASPAKMLGTTSISLHDLMKPGSPLSIEKWFALLPNSGIVGSKPVRLRIAFSFTPSVQAPLLLHMVQTRACATSCFFPLPGTFQQGKIWTCIEDEDGNEIINLLMRVSMKAEAKNNCLPKKEVIGMTRNGERHVLAEFAGTGWSLMNSNWWFQPYQKITDASQIFELTGSQKVIIFPGRKLEYEIKCEKFKSEQNFLTAVKFSAEYPHGQAVALFDLKSASLEVNEDWLGLPGILLAFLLSDTSRNESNSQFHADGDGIREMDSDSKQHANKSYEEDKTANQIEEIKDATKATLQMAYISGAESYECCDCGAVAQVDLTAGKSSGIIKDGTGEESHSNGAKAIINSAICSNCVAPVGSESTSHIILEDVAKSPHCGGCGSCHGGCGSCHGGGCHGDQ</sequence>
<protein>
    <submittedName>
        <fullName evidence="4">Uncharacterized protein</fullName>
    </submittedName>
</protein>
<name>A0AAV1S7B7_9ROSI</name>
<dbReference type="Proteomes" id="UP001314170">
    <property type="component" value="Unassembled WGS sequence"/>
</dbReference>
<reference evidence="4 5" key="1">
    <citation type="submission" date="2024-01" db="EMBL/GenBank/DDBJ databases">
        <authorList>
            <person name="Waweru B."/>
        </authorList>
    </citation>
    <scope>NUCLEOTIDE SEQUENCE [LARGE SCALE GENOMIC DNA]</scope>
</reference>
<evidence type="ECO:0000313" key="4">
    <source>
        <dbReference type="EMBL" id="CAK7347306.1"/>
    </source>
</evidence>
<dbReference type="PANTHER" id="PTHR34365">
    <property type="entry name" value="ENOLASE (DUF1399)"/>
    <property type="match status" value="1"/>
</dbReference>
<dbReference type="InterPro" id="IPR009836">
    <property type="entry name" value="GRDP-like"/>
</dbReference>
<feature type="domain" description="GRDP C2" evidence="2">
    <location>
        <begin position="282"/>
        <end position="413"/>
    </location>
</feature>
<comment type="caution">
    <text evidence="4">The sequence shown here is derived from an EMBL/GenBank/DDBJ whole genome shotgun (WGS) entry which is preliminary data.</text>
</comment>
<proteinExistence type="predicted"/>
<evidence type="ECO:0000259" key="3">
    <source>
        <dbReference type="Pfam" id="PF25335"/>
    </source>
</evidence>
<dbReference type="InterPro" id="IPR057518">
    <property type="entry name" value="GRDP_C"/>
</dbReference>
<accession>A0AAV1S7B7</accession>
<dbReference type="PANTHER" id="PTHR34365:SF15">
    <property type="entry name" value="GLYCINE-RICH DOMAIN-CONTAINING PROTEIN 1"/>
    <property type="match status" value="1"/>
</dbReference>
<dbReference type="InterPro" id="IPR057458">
    <property type="entry name" value="GRDP_C2"/>
</dbReference>
<organism evidence="4 5">
    <name type="scientific">Dovyalis caffra</name>
    <dbReference type="NCBI Taxonomy" id="77055"/>
    <lineage>
        <taxon>Eukaryota</taxon>
        <taxon>Viridiplantae</taxon>
        <taxon>Streptophyta</taxon>
        <taxon>Embryophyta</taxon>
        <taxon>Tracheophyta</taxon>
        <taxon>Spermatophyta</taxon>
        <taxon>Magnoliopsida</taxon>
        <taxon>eudicotyledons</taxon>
        <taxon>Gunneridae</taxon>
        <taxon>Pentapetalae</taxon>
        <taxon>rosids</taxon>
        <taxon>fabids</taxon>
        <taxon>Malpighiales</taxon>
        <taxon>Salicaceae</taxon>
        <taxon>Flacourtieae</taxon>
        <taxon>Dovyalis</taxon>
    </lineage>
</organism>
<dbReference type="Pfam" id="PF25335">
    <property type="entry name" value="GRDP_C"/>
    <property type="match status" value="1"/>
</dbReference>
<feature type="compositionally biased region" description="Basic and acidic residues" evidence="1">
    <location>
        <begin position="612"/>
        <end position="637"/>
    </location>
</feature>